<accession>A0A1G2U7V4</accession>
<dbReference type="Gene3D" id="1.10.287.1120">
    <property type="entry name" value="Bipartite methylase S protein"/>
    <property type="match status" value="1"/>
</dbReference>
<name>A0A1G2U7V4_9BACT</name>
<reference evidence="5 6" key="1">
    <citation type="journal article" date="2016" name="Nat. Commun.">
        <title>Thousands of microbial genomes shed light on interconnected biogeochemical processes in an aquifer system.</title>
        <authorList>
            <person name="Anantharaman K."/>
            <person name="Brown C.T."/>
            <person name="Hug L.A."/>
            <person name="Sharon I."/>
            <person name="Castelle C.J."/>
            <person name="Probst A.J."/>
            <person name="Thomas B.C."/>
            <person name="Singh A."/>
            <person name="Wilkins M.J."/>
            <person name="Karaoz U."/>
            <person name="Brodie E.L."/>
            <person name="Williams K.H."/>
            <person name="Hubbard S.S."/>
            <person name="Banfield J.F."/>
        </authorList>
    </citation>
    <scope>NUCLEOTIDE SEQUENCE [LARGE SCALE GENOMIC DNA]</scope>
</reference>
<dbReference type="InterPro" id="IPR052021">
    <property type="entry name" value="Type-I_RS_S_subunit"/>
</dbReference>
<organism evidence="5 6">
    <name type="scientific">Candidatus Zambryskibacteria bacterium RIFCSPLOWO2_01_FULL_47_14</name>
    <dbReference type="NCBI Taxonomy" id="1802763"/>
    <lineage>
        <taxon>Bacteria</taxon>
        <taxon>Candidatus Zambryskiibacteriota</taxon>
    </lineage>
</organism>
<dbReference type="Proteomes" id="UP000177068">
    <property type="component" value="Unassembled WGS sequence"/>
</dbReference>
<feature type="domain" description="Type I restriction modification DNA specificity" evidence="4">
    <location>
        <begin position="11"/>
        <end position="160"/>
    </location>
</feature>
<dbReference type="AlphaFoldDB" id="A0A1G2U7V4"/>
<dbReference type="InterPro" id="IPR000055">
    <property type="entry name" value="Restrct_endonuc_typeI_TRD"/>
</dbReference>
<dbReference type="CDD" id="cd17255">
    <property type="entry name" value="RMtype1_S_Fco49512ORF2615P-TRD2-CR2_like"/>
    <property type="match status" value="1"/>
</dbReference>
<evidence type="ECO:0000313" key="5">
    <source>
        <dbReference type="EMBL" id="OHB05545.1"/>
    </source>
</evidence>
<dbReference type="Gene3D" id="3.90.220.20">
    <property type="entry name" value="DNA methylase specificity domains"/>
    <property type="match status" value="2"/>
</dbReference>
<sequence>MVAITSKQNIPKGWQRVKLGDISDITNGKTNTQDAVADGEYPLFDRSIAIKRSNKYLFDKTAVVLPGEGAEFVPRYYSGKFDLHQRVYAIFPSNVVYPLYLFQYLYANRAIFAQNAVGSTVKSLRLPIIQAVDVLLPPLTEQKRIAEILVTVDEEIQKTEEITSQTEKLKKGLMQQLFAKGIGHTKFKKTKIGSIPEEWQAKTVGELCDLGRGRVINKKELQENPGPYPVYSSQTSNNGEFGRIATYDFEGEYVTWTTDGEYAGATFYRNGKFNCTNVCGTLKATVPLDMRYLSLVLEVYAEKYVVKTANPKLMNGVMSTVIIPVPPIAEQKKIAEVLLSCDEKLSVNKKLKAKLTLLKKGLMQDLLSGKVRTK</sequence>
<dbReference type="InterPro" id="IPR044946">
    <property type="entry name" value="Restrct_endonuc_typeI_TRD_sf"/>
</dbReference>
<dbReference type="GO" id="GO:0009307">
    <property type="term" value="P:DNA restriction-modification system"/>
    <property type="evidence" value="ECO:0007669"/>
    <property type="project" value="UniProtKB-KW"/>
</dbReference>
<dbReference type="PANTHER" id="PTHR30408:SF13">
    <property type="entry name" value="TYPE I RESTRICTION ENZYME HINDI SPECIFICITY SUBUNIT"/>
    <property type="match status" value="1"/>
</dbReference>
<dbReference type="PANTHER" id="PTHR30408">
    <property type="entry name" value="TYPE-1 RESTRICTION ENZYME ECOKI SPECIFICITY PROTEIN"/>
    <property type="match status" value="1"/>
</dbReference>
<dbReference type="EMBL" id="MHWG01000015">
    <property type="protein sequence ID" value="OHB05545.1"/>
    <property type="molecule type" value="Genomic_DNA"/>
</dbReference>
<proteinExistence type="inferred from homology"/>
<evidence type="ECO:0000313" key="6">
    <source>
        <dbReference type="Proteomes" id="UP000177068"/>
    </source>
</evidence>
<dbReference type="Pfam" id="PF01420">
    <property type="entry name" value="Methylase_S"/>
    <property type="match status" value="2"/>
</dbReference>
<comment type="caution">
    <text evidence="5">The sequence shown here is derived from an EMBL/GenBank/DDBJ whole genome shotgun (WGS) entry which is preliminary data.</text>
</comment>
<evidence type="ECO:0000256" key="2">
    <source>
        <dbReference type="ARBA" id="ARBA00022747"/>
    </source>
</evidence>
<protein>
    <recommendedName>
        <fullName evidence="4">Type I restriction modification DNA specificity domain-containing protein</fullName>
    </recommendedName>
</protein>
<keyword evidence="2" id="KW-0680">Restriction system</keyword>
<keyword evidence="3" id="KW-0238">DNA-binding</keyword>
<dbReference type="GO" id="GO:0003677">
    <property type="term" value="F:DNA binding"/>
    <property type="evidence" value="ECO:0007669"/>
    <property type="project" value="UniProtKB-KW"/>
</dbReference>
<dbReference type="SUPFAM" id="SSF116734">
    <property type="entry name" value="DNA methylase specificity domain"/>
    <property type="match status" value="2"/>
</dbReference>
<feature type="domain" description="Type I restriction modification DNA specificity" evidence="4">
    <location>
        <begin position="196"/>
        <end position="356"/>
    </location>
</feature>
<comment type="similarity">
    <text evidence="1">Belongs to the type-I restriction system S methylase family.</text>
</comment>
<evidence type="ECO:0000259" key="4">
    <source>
        <dbReference type="Pfam" id="PF01420"/>
    </source>
</evidence>
<evidence type="ECO:0000256" key="1">
    <source>
        <dbReference type="ARBA" id="ARBA00010923"/>
    </source>
</evidence>
<gene>
    <name evidence="5" type="ORF">A3A26_03445</name>
</gene>
<evidence type="ECO:0000256" key="3">
    <source>
        <dbReference type="ARBA" id="ARBA00023125"/>
    </source>
</evidence>